<protein>
    <recommendedName>
        <fullName evidence="10">Type I restriction enzyme endonuclease subunit</fullName>
        <shortName evidence="10">R protein</shortName>
        <ecNumber evidence="10">3.1.21.3</ecNumber>
    </recommendedName>
</protein>
<keyword evidence="6" id="KW-0255">Endonuclease</keyword>
<organism evidence="12 13">
    <name type="scientific">Sulfurovum riftiae</name>
    <dbReference type="NCBI Taxonomy" id="1630136"/>
    <lineage>
        <taxon>Bacteria</taxon>
        <taxon>Pseudomonadati</taxon>
        <taxon>Campylobacterota</taxon>
        <taxon>Epsilonproteobacteria</taxon>
        <taxon>Campylobacterales</taxon>
        <taxon>Sulfurovaceae</taxon>
        <taxon>Sulfurovum</taxon>
    </lineage>
</organism>
<evidence type="ECO:0000256" key="4">
    <source>
        <dbReference type="ARBA" id="ARBA00022741"/>
    </source>
</evidence>
<dbReference type="Pfam" id="PF11867">
    <property type="entry name" value="T1RH-like_C"/>
    <property type="match status" value="1"/>
</dbReference>
<comment type="catalytic activity">
    <reaction evidence="1 10">
        <text>Endonucleolytic cleavage of DNA to give random double-stranded fragments with terminal 5'-phosphates, ATP is simultaneously hydrolyzed.</text>
        <dbReference type="EC" id="3.1.21.3"/>
    </reaction>
</comment>
<evidence type="ECO:0000256" key="10">
    <source>
        <dbReference type="RuleBase" id="RU364115"/>
    </source>
</evidence>
<dbReference type="EC" id="3.1.21.3" evidence="10"/>
<dbReference type="CDD" id="cd18800">
    <property type="entry name" value="SF2_C_EcoR124I-like"/>
    <property type="match status" value="1"/>
</dbReference>
<evidence type="ECO:0000259" key="11">
    <source>
        <dbReference type="PROSITE" id="PS51192"/>
    </source>
</evidence>
<dbReference type="Proteomes" id="UP000075359">
    <property type="component" value="Unassembled WGS sequence"/>
</dbReference>
<keyword evidence="9 10" id="KW-0238">DNA-binding</keyword>
<dbReference type="GO" id="GO:0004386">
    <property type="term" value="F:helicase activity"/>
    <property type="evidence" value="ECO:0007669"/>
    <property type="project" value="UniProtKB-KW"/>
</dbReference>
<dbReference type="SUPFAM" id="SSF52540">
    <property type="entry name" value="P-loop containing nucleoside triphosphate hydrolases"/>
    <property type="match status" value="2"/>
</dbReference>
<dbReference type="CDD" id="cd22332">
    <property type="entry name" value="HsdR_N"/>
    <property type="match status" value="1"/>
</dbReference>
<keyword evidence="8 10" id="KW-0067">ATP-binding</keyword>
<dbReference type="InterPro" id="IPR014001">
    <property type="entry name" value="Helicase_ATP-bd"/>
</dbReference>
<dbReference type="InterPro" id="IPR055180">
    <property type="entry name" value="HsdR_RecA-like_helicase_dom_2"/>
</dbReference>
<reference evidence="12 13" key="1">
    <citation type="submission" date="2015-11" db="EMBL/GenBank/DDBJ databases">
        <title>Draft genome of Sulfurovum riftiae 1812E, a member of the Epsilonproteobacteria isolated from the tube of the deep-sea hydrothermal vent tubewom Riftia pachyptila.</title>
        <authorList>
            <person name="Vetriani C."/>
            <person name="Giovannelli D."/>
        </authorList>
    </citation>
    <scope>NUCLEOTIDE SEQUENCE [LARGE SCALE GENOMIC DNA]</scope>
    <source>
        <strain evidence="12 13">1812E</strain>
    </source>
</reference>
<dbReference type="InterPro" id="IPR040980">
    <property type="entry name" value="SWI2_SNF2"/>
</dbReference>
<dbReference type="InterPro" id="IPR021810">
    <property type="entry name" value="T1RH-like_C"/>
</dbReference>
<evidence type="ECO:0000256" key="3">
    <source>
        <dbReference type="ARBA" id="ARBA00022722"/>
    </source>
</evidence>
<dbReference type="Gene3D" id="3.40.50.300">
    <property type="entry name" value="P-loop containing nucleotide triphosphate hydrolases"/>
    <property type="match status" value="2"/>
</dbReference>
<evidence type="ECO:0000256" key="8">
    <source>
        <dbReference type="ARBA" id="ARBA00022840"/>
    </source>
</evidence>
<dbReference type="GO" id="GO:0009035">
    <property type="term" value="F:type I site-specific deoxyribonuclease activity"/>
    <property type="evidence" value="ECO:0007669"/>
    <property type="project" value="UniProtKB-EC"/>
</dbReference>
<dbReference type="InterPro" id="IPR007409">
    <property type="entry name" value="Restrct_endonuc_type1_HsdR_N"/>
</dbReference>
<dbReference type="SMART" id="SM00487">
    <property type="entry name" value="DEXDc"/>
    <property type="match status" value="1"/>
</dbReference>
<evidence type="ECO:0000256" key="7">
    <source>
        <dbReference type="ARBA" id="ARBA00022801"/>
    </source>
</evidence>
<accession>A0A151CJH3</accession>
<dbReference type="PANTHER" id="PTHR30195">
    <property type="entry name" value="TYPE I SITE-SPECIFIC DEOXYRIBONUCLEASE PROTEIN SUBUNIT M AND R"/>
    <property type="match status" value="1"/>
</dbReference>
<evidence type="ECO:0000313" key="12">
    <source>
        <dbReference type="EMBL" id="KYJ87675.1"/>
    </source>
</evidence>
<evidence type="ECO:0000256" key="5">
    <source>
        <dbReference type="ARBA" id="ARBA00022747"/>
    </source>
</evidence>
<comment type="similarity">
    <text evidence="2 10">Belongs to the HsdR family.</text>
</comment>
<dbReference type="InterPro" id="IPR027417">
    <property type="entry name" value="P-loop_NTPase"/>
</dbReference>
<dbReference type="Gene3D" id="3.90.1570.50">
    <property type="match status" value="1"/>
</dbReference>
<evidence type="ECO:0000256" key="1">
    <source>
        <dbReference type="ARBA" id="ARBA00000851"/>
    </source>
</evidence>
<comment type="subunit">
    <text evidence="10">The type I restriction/modification system is composed of three polypeptides R, M and S.</text>
</comment>
<keyword evidence="3" id="KW-0540">Nuclease</keyword>
<gene>
    <name evidence="12" type="ORF">AS592_11320</name>
</gene>
<keyword evidence="12" id="KW-0347">Helicase</keyword>
<keyword evidence="7 10" id="KW-0378">Hydrolase</keyword>
<keyword evidence="4 10" id="KW-0547">Nucleotide-binding</keyword>
<comment type="caution">
    <text evidence="12">The sequence shown here is derived from an EMBL/GenBank/DDBJ whole genome shotgun (WGS) entry which is preliminary data.</text>
</comment>
<dbReference type="Pfam" id="PF18766">
    <property type="entry name" value="SWI2_SNF2"/>
    <property type="match status" value="1"/>
</dbReference>
<sequence>MSYDEDTLVEQPAIHLFESMGWQSCNCYDEVLGIENGTTGREERSDVVLVRRLHDAVEKLNPGLDELLIADVVGELIRDRSLMSDIAANEEIYGYLKEGVKVESVDDDGNSETVTVKIIDWETPENNDFFLASQLWITGEVETRRTDLVGFVNGLPLVFIELKTSHRKLINAYRDNLKDYRSTIPQLFWYNQLIILSNGIQSRVGTVSSGWEHFSEWKKVQSESEPKRVSLEVMLRGTCEKNRLLDIVENFTLFIKKKETVKIVAKYHQYLGVNEALEGVQHIKELQGKLGVYWHTQGSGKSFSMIFFSQKIFRKIPGNWTFVIVTDRRDLDDQIYKGFNAAGVLTQECQADSGEELKQLLREDHRFVFTLIQKFGTQGEVEYPVLSERDDIIVITDEAHRSQYDTLAMNMRKALPNAAFIAFTGTPLLVGEEKTKEVFGDYVSVYNFSDAIEDNSTLPLYYENRVPEVNLNRDDLGDEIVNILDEADLSDEQEAKLEREFANAYHIITREERLETIAHDIVEHFMGREFMGKAMVVSIDKATAIRMYDKVQKQWKMKLDRLKMKRKVSFGSQLRKLEADIAYMEQTDMAVVVSGGQNEYERLEAKGLDLKVHRERMKREKLDEKFKDPDDPLRIVFVCAMWLTGFDAPFTSTLYLDKPLKNHTLMQAIARANRVYPGKPNGQIVDYVNIFGALQEALGHYGSVKEESEGYGTDDMPAKDKTVLFQALEDAFVDLNRFLEKVHIDLSEIVYAGTDDFEKLALLDKASEILLEPGNEEEFISYVRQINRIFKGLLPDTRADVYMSKRVAINVIYRQMKIKSGEDVDDEDVLQVIRNRVNLLLDDAIETVAIESHLPEPVDISHIDFEALAKMLERIEHPKVSDAQRLKNMIARKLPSMVKRNKMRQELQEKFQELVEQYNLGAYTAEAFFEKLKEFIQNDLEPEEKRSAREGLSEEELAIFDLLASEVELSDKERKEVKRIAKALLEKLDKALVIDWRKKQRAKAQVKRVIENVLDALPQSYDDDIWPHSVEKVYQHVFDAYMGQGLSVYAA</sequence>
<dbReference type="Pfam" id="PF04313">
    <property type="entry name" value="HSDR_N"/>
    <property type="match status" value="1"/>
</dbReference>
<dbReference type="PANTHER" id="PTHR30195:SF15">
    <property type="entry name" value="TYPE I RESTRICTION ENZYME HINDI ENDONUCLEASE SUBUNIT"/>
    <property type="match status" value="1"/>
</dbReference>
<dbReference type="InterPro" id="IPR004473">
    <property type="entry name" value="Restrct_endonuc_typeI_HsdR"/>
</dbReference>
<dbReference type="GO" id="GO:0005524">
    <property type="term" value="F:ATP binding"/>
    <property type="evidence" value="ECO:0007669"/>
    <property type="project" value="UniProtKB-KW"/>
</dbReference>
<keyword evidence="13" id="KW-1185">Reference proteome</keyword>
<dbReference type="GO" id="GO:0009307">
    <property type="term" value="P:DNA restriction-modification system"/>
    <property type="evidence" value="ECO:0007669"/>
    <property type="project" value="UniProtKB-KW"/>
</dbReference>
<dbReference type="STRING" id="1630136.AS592_11320"/>
<dbReference type="OrthoDB" id="9758243at2"/>
<evidence type="ECO:0000256" key="2">
    <source>
        <dbReference type="ARBA" id="ARBA00008598"/>
    </source>
</evidence>
<dbReference type="EMBL" id="LNKT01000001">
    <property type="protein sequence ID" value="KYJ87675.1"/>
    <property type="molecule type" value="Genomic_DNA"/>
</dbReference>
<comment type="function">
    <text evidence="10">Subunit R is required for both nuclease and ATPase activities, but not for modification.</text>
</comment>
<dbReference type="NCBIfam" id="TIGR00348">
    <property type="entry name" value="hsdR"/>
    <property type="match status" value="1"/>
</dbReference>
<dbReference type="AlphaFoldDB" id="A0A151CJH3"/>
<dbReference type="PROSITE" id="PS51192">
    <property type="entry name" value="HELICASE_ATP_BIND_1"/>
    <property type="match status" value="1"/>
</dbReference>
<name>A0A151CJH3_9BACT</name>
<dbReference type="GO" id="GO:0003677">
    <property type="term" value="F:DNA binding"/>
    <property type="evidence" value="ECO:0007669"/>
    <property type="project" value="UniProtKB-KW"/>
</dbReference>
<dbReference type="CDD" id="cd18030">
    <property type="entry name" value="DEXHc_RE_I_HsdR"/>
    <property type="match status" value="1"/>
</dbReference>
<evidence type="ECO:0000256" key="6">
    <source>
        <dbReference type="ARBA" id="ARBA00022759"/>
    </source>
</evidence>
<dbReference type="Pfam" id="PF22679">
    <property type="entry name" value="T1R_D3-like"/>
    <property type="match status" value="1"/>
</dbReference>
<keyword evidence="5 10" id="KW-0680">Restriction system</keyword>
<dbReference type="RefSeq" id="WP_067328710.1">
    <property type="nucleotide sequence ID" value="NZ_LNKT01000001.1"/>
</dbReference>
<evidence type="ECO:0000256" key="9">
    <source>
        <dbReference type="ARBA" id="ARBA00023125"/>
    </source>
</evidence>
<proteinExistence type="inferred from homology"/>
<dbReference type="InterPro" id="IPR051268">
    <property type="entry name" value="Type-I_R_enzyme_R_subunit"/>
</dbReference>
<feature type="domain" description="Helicase ATP-binding" evidence="11">
    <location>
        <begin position="282"/>
        <end position="445"/>
    </location>
</feature>
<evidence type="ECO:0000313" key="13">
    <source>
        <dbReference type="Proteomes" id="UP000075359"/>
    </source>
</evidence>